<feature type="compositionally biased region" description="Basic and acidic residues" evidence="2">
    <location>
        <begin position="931"/>
        <end position="947"/>
    </location>
</feature>
<organism evidence="3 4">
    <name type="scientific">Chara braunii</name>
    <name type="common">Braun's stonewort</name>
    <dbReference type="NCBI Taxonomy" id="69332"/>
    <lineage>
        <taxon>Eukaryota</taxon>
        <taxon>Viridiplantae</taxon>
        <taxon>Streptophyta</taxon>
        <taxon>Charophyceae</taxon>
        <taxon>Charales</taxon>
        <taxon>Characeae</taxon>
        <taxon>Chara</taxon>
    </lineage>
</organism>
<feature type="compositionally biased region" description="Polar residues" evidence="2">
    <location>
        <begin position="1"/>
        <end position="10"/>
    </location>
</feature>
<evidence type="ECO:0000313" key="4">
    <source>
        <dbReference type="Proteomes" id="UP000265515"/>
    </source>
</evidence>
<feature type="region of interest" description="Disordered" evidence="2">
    <location>
        <begin position="835"/>
        <end position="1051"/>
    </location>
</feature>
<feature type="coiled-coil region" evidence="1">
    <location>
        <begin position="1141"/>
        <end position="1168"/>
    </location>
</feature>
<feature type="compositionally biased region" description="Gly residues" evidence="2">
    <location>
        <begin position="613"/>
        <end position="629"/>
    </location>
</feature>
<dbReference type="EMBL" id="BFEA01000687">
    <property type="protein sequence ID" value="GBG88657.1"/>
    <property type="molecule type" value="Genomic_DNA"/>
</dbReference>
<feature type="compositionally biased region" description="Low complexity" evidence="2">
    <location>
        <begin position="1014"/>
        <end position="1029"/>
    </location>
</feature>
<proteinExistence type="predicted"/>
<feature type="coiled-coil region" evidence="1">
    <location>
        <begin position="360"/>
        <end position="387"/>
    </location>
</feature>
<evidence type="ECO:0000256" key="1">
    <source>
        <dbReference type="SAM" id="Coils"/>
    </source>
</evidence>
<dbReference type="Gramene" id="GBG88657">
    <property type="protein sequence ID" value="GBG88657"/>
    <property type="gene ID" value="CBR_g48188"/>
</dbReference>
<keyword evidence="4" id="KW-1185">Reference proteome</keyword>
<feature type="compositionally biased region" description="Low complexity" evidence="2">
    <location>
        <begin position="891"/>
        <end position="930"/>
    </location>
</feature>
<name>A0A388M256_CHABU</name>
<feature type="region of interest" description="Disordered" evidence="2">
    <location>
        <begin position="1"/>
        <end position="28"/>
    </location>
</feature>
<feature type="coiled-coil region" evidence="1">
    <location>
        <begin position="107"/>
        <end position="148"/>
    </location>
</feature>
<protein>
    <recommendedName>
        <fullName evidence="5">EF-hand domain-containing protein</fullName>
    </recommendedName>
</protein>
<feature type="compositionally biased region" description="Acidic residues" evidence="2">
    <location>
        <begin position="843"/>
        <end position="855"/>
    </location>
</feature>
<feature type="compositionally biased region" description="Basic residues" evidence="2">
    <location>
        <begin position="996"/>
        <end position="1013"/>
    </location>
</feature>
<feature type="region of interest" description="Disordered" evidence="2">
    <location>
        <begin position="460"/>
        <end position="712"/>
    </location>
</feature>
<feature type="compositionally biased region" description="Basic and acidic residues" evidence="2">
    <location>
        <begin position="960"/>
        <end position="976"/>
    </location>
</feature>
<feature type="compositionally biased region" description="Gly residues" evidence="2">
    <location>
        <begin position="568"/>
        <end position="592"/>
    </location>
</feature>
<evidence type="ECO:0008006" key="5">
    <source>
        <dbReference type="Google" id="ProtNLM"/>
    </source>
</evidence>
<dbReference type="Proteomes" id="UP000265515">
    <property type="component" value="Unassembled WGS sequence"/>
</dbReference>
<comment type="caution">
    <text evidence="3">The sequence shown here is derived from an EMBL/GenBank/DDBJ whole genome shotgun (WGS) entry which is preliminary data.</text>
</comment>
<feature type="region of interest" description="Disordered" evidence="2">
    <location>
        <begin position="1298"/>
        <end position="1318"/>
    </location>
</feature>
<feature type="compositionally biased region" description="Low complexity" evidence="2">
    <location>
        <begin position="1300"/>
        <end position="1313"/>
    </location>
</feature>
<evidence type="ECO:0000313" key="3">
    <source>
        <dbReference type="EMBL" id="GBG88657.1"/>
    </source>
</evidence>
<reference evidence="3 4" key="1">
    <citation type="journal article" date="2018" name="Cell">
        <title>The Chara Genome: Secondary Complexity and Implications for Plant Terrestrialization.</title>
        <authorList>
            <person name="Nishiyama T."/>
            <person name="Sakayama H."/>
            <person name="Vries J.D."/>
            <person name="Buschmann H."/>
            <person name="Saint-Marcoux D."/>
            <person name="Ullrich K.K."/>
            <person name="Haas F.B."/>
            <person name="Vanderstraeten L."/>
            <person name="Becker D."/>
            <person name="Lang D."/>
            <person name="Vosolsobe S."/>
            <person name="Rombauts S."/>
            <person name="Wilhelmsson P.K.I."/>
            <person name="Janitza P."/>
            <person name="Kern R."/>
            <person name="Heyl A."/>
            <person name="Rumpler F."/>
            <person name="Villalobos L.I.A.C."/>
            <person name="Clay J.M."/>
            <person name="Skokan R."/>
            <person name="Toyoda A."/>
            <person name="Suzuki Y."/>
            <person name="Kagoshima H."/>
            <person name="Schijlen E."/>
            <person name="Tajeshwar N."/>
            <person name="Catarino B."/>
            <person name="Hetherington A.J."/>
            <person name="Saltykova A."/>
            <person name="Bonnot C."/>
            <person name="Breuninger H."/>
            <person name="Symeonidi A."/>
            <person name="Radhakrishnan G.V."/>
            <person name="Van Nieuwerburgh F."/>
            <person name="Deforce D."/>
            <person name="Chang C."/>
            <person name="Karol K.G."/>
            <person name="Hedrich R."/>
            <person name="Ulvskov P."/>
            <person name="Glockner G."/>
            <person name="Delwiche C.F."/>
            <person name="Petrasek J."/>
            <person name="Van de Peer Y."/>
            <person name="Friml J."/>
            <person name="Beilby M."/>
            <person name="Dolan L."/>
            <person name="Kohara Y."/>
            <person name="Sugano S."/>
            <person name="Fujiyama A."/>
            <person name="Delaux P.-M."/>
            <person name="Quint M."/>
            <person name="TheiBen G."/>
            <person name="Hagemann M."/>
            <person name="Harholt J."/>
            <person name="Dunand C."/>
            <person name="Zachgo S."/>
            <person name="Langdale J."/>
            <person name="Maumus F."/>
            <person name="Straeten D.V.D."/>
            <person name="Gould S.B."/>
            <person name="Rensing S.A."/>
        </authorList>
    </citation>
    <scope>NUCLEOTIDE SEQUENCE [LARGE SCALE GENOMIC DNA]</scope>
    <source>
        <strain evidence="3 4">S276</strain>
    </source>
</reference>
<evidence type="ECO:0000256" key="2">
    <source>
        <dbReference type="SAM" id="MobiDB-lite"/>
    </source>
</evidence>
<feature type="compositionally biased region" description="Basic and acidic residues" evidence="2">
    <location>
        <begin position="699"/>
        <end position="712"/>
    </location>
</feature>
<gene>
    <name evidence="3" type="ORF">CBR_g48188</name>
</gene>
<accession>A0A388M256</accession>
<sequence>MEPPASSRSGVQAVKTPPLQARPWTAPVQSNRESFDQTLWHHHHHHHHHHHQQQQQHTPLWGELQLCGGVTSTSSKQRLEARSKSGLAVAAWASRNFPTRTSVDTLFREASRTVVRLTKEYDQLYQRSRKMQRQLDDLLETKRQLKAVGRSLKDLPKKLDKIRQKAVETKANLLSEQLRTKRYEHMADTCKHNVIRLQNVVGSLRRKLFIAQKARDIIIWRAMSARESQTEALQELDFRRVEFAGLQDGWNCELEGLRAESRQQQAVAKEYFERESKRRLIPFLLGRTFTFNEEKDNKSEAGDERRDSTATEQDYLWMLGESDADRARRRALISMLQSHLSQDDESGRLVEFFKEREETHLELVAAVKEADARLQELKGQYEGKLKLYQDMKYTMPRGGSLNVTDINQRLALAEARAGHLRERCRTSSELIKVMFNGVTQLHDRCPDIRTVMEAVIEGDMMADSNGGDPTKPHRGSRVGPAELTVWTGGKRKRSVGSDRRGSKGIGRRISQPAADGSAEDPTDPSSAMRVGWSARGGLSKESTTDEQRRVSRAGGEGGREGASRRRSWGGGRQGQDKAGGGRPLRQGVGGEGSSEPSTAQAGITRVAEASGAASGGGGGGGGEGGGGGAALRRTSSARLMGNNGGDPSVPHPSKPPLSVKSAWGDQAAREQGDRGGGGSGALSMYGEGSGGGGGLSSPSREETLRRNSNKTKREASLILDSALILGKLAAGPSATGPTRGWLQPTLPLDTFVTLTYSQKQMVIRAYLRKLENRLQPWVMWERRFLRSNGFTPLMGADPQQEDRYLSMLTDDVVSVLSSNGRRRAGSMSRIERGEQWRARVKEEAEEAEEGEGEGEGEAHEQDIVEEEDGAAADDKLVSTVTRPRPLRRRGTSLSLSPSTSRRQSSSAEASTAAAAGATTAEASAEAPSSLLRKDVQTKRPRRASEGKLRRRRSEQPLSKKLGDAYEAGRGEEKTSKGEIMAAVSHGTEKREEKTAPSRRKASARVQSLRRRARASSFSERSSLSMSSTSPTWRQPGKRRSRVSFGGGGDHLRSYGCDPPGAAAAAGGGGGGGGGAVQGFTSTVPVALRDMHYRLQVNKRVKAMQEIRNRVVARIADFHLDRKLQWSSNVRLDLRRAGDTAADRIEGTVQMFQEKNDRIREKMGQWERQAGLSCTFIREPQFMQLCEFLGIRHSADELAVIFAKFDVHNKGSIDLVNLPESSDDEDDGFFRPTAGKGKERGKIWTRQELKARAMRLIKLRSTRGARDKLGSDREEDDGIEKLTRSWSIKMRKRYSIIDDVGPSSPSQLGSGPYSARLITPRSPLKGRRYWDENMSQFLVRSPRALKKK</sequence>
<dbReference type="SUPFAM" id="SSF57997">
    <property type="entry name" value="Tropomyosin"/>
    <property type="match status" value="1"/>
</dbReference>
<keyword evidence="1" id="KW-0175">Coiled coil</keyword>
<feature type="compositionally biased region" description="Basic and acidic residues" evidence="2">
    <location>
        <begin position="986"/>
        <end position="995"/>
    </location>
</feature>